<reference evidence="1 2" key="1">
    <citation type="submission" date="2016-10" db="EMBL/GenBank/DDBJ databases">
        <authorList>
            <person name="de Groot N.N."/>
        </authorList>
    </citation>
    <scope>NUCLEOTIDE SEQUENCE [LARGE SCALE GENOMIC DNA]</scope>
    <source>
        <strain evidence="1 2">Vu-144</strain>
    </source>
</reference>
<keyword evidence="2" id="KW-1185">Reference proteome</keyword>
<dbReference type="Proteomes" id="UP000199041">
    <property type="component" value="Unassembled WGS sequence"/>
</dbReference>
<dbReference type="EMBL" id="FNQY01000001">
    <property type="protein sequence ID" value="SDZ73611.1"/>
    <property type="molecule type" value="Genomic_DNA"/>
</dbReference>
<gene>
    <name evidence="1" type="ORF">SAMN05192529_10165</name>
</gene>
<organism evidence="1 2">
    <name type="scientific">Arachidicoccus rhizosphaerae</name>
    <dbReference type="NCBI Taxonomy" id="551991"/>
    <lineage>
        <taxon>Bacteria</taxon>
        <taxon>Pseudomonadati</taxon>
        <taxon>Bacteroidota</taxon>
        <taxon>Chitinophagia</taxon>
        <taxon>Chitinophagales</taxon>
        <taxon>Chitinophagaceae</taxon>
        <taxon>Arachidicoccus</taxon>
    </lineage>
</organism>
<sequence length="45" mass="5107">MDQSNFTAYKQEDTVGRTHSSLLKVNELQESTISVLHNAIKDKTQ</sequence>
<name>A0A1H3VG17_9BACT</name>
<proteinExistence type="predicted"/>
<protein>
    <submittedName>
        <fullName evidence="1">Uncharacterized protein</fullName>
    </submittedName>
</protein>
<accession>A0A1H3VG17</accession>
<evidence type="ECO:0000313" key="1">
    <source>
        <dbReference type="EMBL" id="SDZ73611.1"/>
    </source>
</evidence>
<dbReference type="AlphaFoldDB" id="A0A1H3VG17"/>
<evidence type="ECO:0000313" key="2">
    <source>
        <dbReference type="Proteomes" id="UP000199041"/>
    </source>
</evidence>